<dbReference type="EMBL" id="CP072110">
    <property type="protein sequence ID" value="QTH63032.1"/>
    <property type="molecule type" value="Genomic_DNA"/>
</dbReference>
<gene>
    <name evidence="4" type="ORF">J1N51_09760</name>
</gene>
<proteinExistence type="predicted"/>
<evidence type="ECO:0000313" key="4">
    <source>
        <dbReference type="EMBL" id="QTH63032.1"/>
    </source>
</evidence>
<dbReference type="InterPro" id="IPR009057">
    <property type="entry name" value="Homeodomain-like_sf"/>
</dbReference>
<sequence>MVIKKARNSAQKTARKKSILDSAEDLLKSSVSGLPTVIEIANNCKLGKGTVYLYFQSKEHIFLELSEQFWFQTLDKIDQAFKNRTDVVSPFLGLEAMIQYWIDNPHIPKLLLMRDVVICPKLDADIISQVEMKRTVLLNDFVDTYHFDTKVEQFHHKVQSSVQLILYSWQQVTQYGRLSASKQEIMQLVSPLFVSLWQPKSKRSSNMQSFKRLWNSLF</sequence>
<reference evidence="4" key="1">
    <citation type="submission" date="2021-03" db="EMBL/GenBank/DDBJ databases">
        <title>Description of Psychrosphaera ytuae sp. nov. isolated from deep sea sediment of South China Sea.</title>
        <authorList>
            <person name="Zhang J."/>
            <person name="Xu X.-D."/>
        </authorList>
    </citation>
    <scope>NUCLEOTIDE SEQUENCE</scope>
    <source>
        <strain evidence="4">MTZ26</strain>
    </source>
</reference>
<name>A0A975D9J4_9GAMM</name>
<evidence type="ECO:0000313" key="5">
    <source>
        <dbReference type="Proteomes" id="UP000682739"/>
    </source>
</evidence>
<organism evidence="4 5">
    <name type="scientific">Psychrosphaera ytuae</name>
    <dbReference type="NCBI Taxonomy" id="2820710"/>
    <lineage>
        <taxon>Bacteria</taxon>
        <taxon>Pseudomonadati</taxon>
        <taxon>Pseudomonadota</taxon>
        <taxon>Gammaproteobacteria</taxon>
        <taxon>Alteromonadales</taxon>
        <taxon>Pseudoalteromonadaceae</taxon>
        <taxon>Psychrosphaera</taxon>
    </lineage>
</organism>
<dbReference type="SUPFAM" id="SSF46689">
    <property type="entry name" value="Homeodomain-like"/>
    <property type="match status" value="1"/>
</dbReference>
<dbReference type="Gene3D" id="1.10.357.10">
    <property type="entry name" value="Tetracycline Repressor, domain 2"/>
    <property type="match status" value="1"/>
</dbReference>
<feature type="DNA-binding region" description="H-T-H motif" evidence="2">
    <location>
        <begin position="36"/>
        <end position="55"/>
    </location>
</feature>
<protein>
    <submittedName>
        <fullName evidence="4">TetR/AcrR family transcriptional regulator</fullName>
    </submittedName>
</protein>
<accession>A0A975D9J4</accession>
<dbReference type="InterPro" id="IPR001647">
    <property type="entry name" value="HTH_TetR"/>
</dbReference>
<dbReference type="Proteomes" id="UP000682739">
    <property type="component" value="Chromosome"/>
</dbReference>
<dbReference type="AlphaFoldDB" id="A0A975D9J4"/>
<dbReference type="Pfam" id="PF00440">
    <property type="entry name" value="TetR_N"/>
    <property type="match status" value="1"/>
</dbReference>
<keyword evidence="1 2" id="KW-0238">DNA-binding</keyword>
<evidence type="ECO:0000256" key="1">
    <source>
        <dbReference type="ARBA" id="ARBA00023125"/>
    </source>
</evidence>
<evidence type="ECO:0000259" key="3">
    <source>
        <dbReference type="PROSITE" id="PS50977"/>
    </source>
</evidence>
<evidence type="ECO:0000256" key="2">
    <source>
        <dbReference type="PROSITE-ProRule" id="PRU00335"/>
    </source>
</evidence>
<dbReference type="GO" id="GO:0003677">
    <property type="term" value="F:DNA binding"/>
    <property type="evidence" value="ECO:0007669"/>
    <property type="project" value="UniProtKB-UniRule"/>
</dbReference>
<dbReference type="KEGG" id="psym:J1N51_09760"/>
<feature type="domain" description="HTH tetR-type" evidence="3">
    <location>
        <begin position="13"/>
        <end position="73"/>
    </location>
</feature>
<dbReference type="PROSITE" id="PS50977">
    <property type="entry name" value="HTH_TETR_2"/>
    <property type="match status" value="1"/>
</dbReference>
<keyword evidence="5" id="KW-1185">Reference proteome</keyword>
<dbReference type="RefSeq" id="WP_208830838.1">
    <property type="nucleotide sequence ID" value="NZ_CP072110.1"/>
</dbReference>